<organism evidence="1 2">
    <name type="scientific">Pomacea canaliculata</name>
    <name type="common">Golden apple snail</name>
    <dbReference type="NCBI Taxonomy" id="400727"/>
    <lineage>
        <taxon>Eukaryota</taxon>
        <taxon>Metazoa</taxon>
        <taxon>Spiralia</taxon>
        <taxon>Lophotrochozoa</taxon>
        <taxon>Mollusca</taxon>
        <taxon>Gastropoda</taxon>
        <taxon>Caenogastropoda</taxon>
        <taxon>Architaenioglossa</taxon>
        <taxon>Ampullarioidea</taxon>
        <taxon>Ampullariidae</taxon>
        <taxon>Pomacea</taxon>
    </lineage>
</organism>
<accession>A0A2T7NN79</accession>
<comment type="caution">
    <text evidence="1">The sequence shown here is derived from an EMBL/GenBank/DDBJ whole genome shotgun (WGS) entry which is preliminary data.</text>
</comment>
<evidence type="ECO:0000313" key="1">
    <source>
        <dbReference type="EMBL" id="PVD22613.1"/>
    </source>
</evidence>
<evidence type="ECO:0000313" key="2">
    <source>
        <dbReference type="Proteomes" id="UP000245119"/>
    </source>
</evidence>
<name>A0A2T7NN79_POMCA</name>
<protein>
    <submittedName>
        <fullName evidence="1">Uncharacterized protein</fullName>
    </submittedName>
</protein>
<gene>
    <name evidence="1" type="ORF">C0Q70_18433</name>
</gene>
<proteinExistence type="predicted"/>
<dbReference type="AlphaFoldDB" id="A0A2T7NN79"/>
<dbReference type="Proteomes" id="UP000245119">
    <property type="component" value="Linkage Group LG11"/>
</dbReference>
<sequence>MLKYLASDIISDPQINKSTAFPSLRTEQLNTTLSQFEDLRKDVKECLGAPTMELSDISALCLCSEHFSDPKKLREWWDRRVKRSSPDTKKSLDVYRLLAARSGADRLLGYISRSKEETRYLEVSKCTELNLTESV</sequence>
<keyword evidence="2" id="KW-1185">Reference proteome</keyword>
<reference evidence="1 2" key="1">
    <citation type="submission" date="2018-04" db="EMBL/GenBank/DDBJ databases">
        <title>The genome of golden apple snail Pomacea canaliculata provides insight into stress tolerance and invasive adaptation.</title>
        <authorList>
            <person name="Liu C."/>
            <person name="Liu B."/>
            <person name="Ren Y."/>
            <person name="Zhang Y."/>
            <person name="Wang H."/>
            <person name="Li S."/>
            <person name="Jiang F."/>
            <person name="Yin L."/>
            <person name="Zhang G."/>
            <person name="Qian W."/>
            <person name="Fan W."/>
        </authorList>
    </citation>
    <scope>NUCLEOTIDE SEQUENCE [LARGE SCALE GENOMIC DNA]</scope>
    <source>
        <strain evidence="1">SZHN2017</strain>
        <tissue evidence="1">Muscle</tissue>
    </source>
</reference>
<dbReference type="EMBL" id="PZQS01000011">
    <property type="protein sequence ID" value="PVD22613.1"/>
    <property type="molecule type" value="Genomic_DNA"/>
</dbReference>